<name>A0A8T1P9P4_CARIL</name>
<dbReference type="Proteomes" id="UP000811609">
    <property type="component" value="Chromosome 10"/>
</dbReference>
<organism evidence="1 2">
    <name type="scientific">Carya illinoinensis</name>
    <name type="common">Pecan</name>
    <dbReference type="NCBI Taxonomy" id="32201"/>
    <lineage>
        <taxon>Eukaryota</taxon>
        <taxon>Viridiplantae</taxon>
        <taxon>Streptophyta</taxon>
        <taxon>Embryophyta</taxon>
        <taxon>Tracheophyta</taxon>
        <taxon>Spermatophyta</taxon>
        <taxon>Magnoliopsida</taxon>
        <taxon>eudicotyledons</taxon>
        <taxon>Gunneridae</taxon>
        <taxon>Pentapetalae</taxon>
        <taxon>rosids</taxon>
        <taxon>fabids</taxon>
        <taxon>Fagales</taxon>
        <taxon>Juglandaceae</taxon>
        <taxon>Carya</taxon>
    </lineage>
</organism>
<dbReference type="EMBL" id="CM031818">
    <property type="protein sequence ID" value="KAG6638888.1"/>
    <property type="molecule type" value="Genomic_DNA"/>
</dbReference>
<protein>
    <submittedName>
        <fullName evidence="1">Uncharacterized protein</fullName>
    </submittedName>
</protein>
<proteinExistence type="predicted"/>
<sequence>MTVTRNKQEEMQKAQKLTPSFPFFLEEKRSDLVSLFSLRLIKEVFFGVSDATELTSLPLDITGPQGSFLRLRFKTQFLLIILLFDEPFSFISQPRLYMGGQMLQKYIFSCLYGCKVKASGQHSAARPRCYVPVLEY</sequence>
<gene>
    <name evidence="1" type="ORF">CIPAW_10G063200</name>
</gene>
<evidence type="ECO:0000313" key="2">
    <source>
        <dbReference type="Proteomes" id="UP000811609"/>
    </source>
</evidence>
<evidence type="ECO:0000313" key="1">
    <source>
        <dbReference type="EMBL" id="KAG6638888.1"/>
    </source>
</evidence>
<accession>A0A8T1P9P4</accession>
<keyword evidence="2" id="KW-1185">Reference proteome</keyword>
<reference evidence="1" key="1">
    <citation type="submission" date="2020-12" db="EMBL/GenBank/DDBJ databases">
        <title>WGS assembly of Carya illinoinensis cv. Pawnee.</title>
        <authorList>
            <person name="Platts A."/>
            <person name="Shu S."/>
            <person name="Wright S."/>
            <person name="Barry K."/>
            <person name="Edger P."/>
            <person name="Pires J.C."/>
            <person name="Schmutz J."/>
        </authorList>
    </citation>
    <scope>NUCLEOTIDE SEQUENCE</scope>
    <source>
        <tissue evidence="1">Leaf</tissue>
    </source>
</reference>
<comment type="caution">
    <text evidence="1">The sequence shown here is derived from an EMBL/GenBank/DDBJ whole genome shotgun (WGS) entry which is preliminary data.</text>
</comment>
<dbReference type="AlphaFoldDB" id="A0A8T1P9P4"/>